<proteinExistence type="predicted"/>
<evidence type="ECO:0000313" key="1">
    <source>
        <dbReference type="EMBL" id="QHT24268.1"/>
    </source>
</evidence>
<sequence length="284" mass="33092">MNPATFLSPEYFRMFTSFLQFFDRFCDELNDRIQFPKKFLFRKARGDTSSIATWISHNPGFIFALDDRRRLAPAHESGLERTILELNVVYNDSYRAIYEQRIRETARHIPELTREQMFVYLFLKKAIDAIVSYINQFGQNAPERLGSLARNTIKRPLGIQRELKNGIHLFHNYIYSIMLPPSKRDRKFNEIMALTPDSAVPGRSRREYVTALKLENRVGTGLRNINAVLALQTDDELKKELRSMGISGERSRPEMVRLLRGSTKPFAPTSLRFTLKQPTIRDNK</sequence>
<accession>A0A6C0E672</accession>
<name>A0A6C0E672_9ZZZZ</name>
<reference evidence="1" key="1">
    <citation type="journal article" date="2020" name="Nature">
        <title>Giant virus diversity and host interactions through global metagenomics.</title>
        <authorList>
            <person name="Schulz F."/>
            <person name="Roux S."/>
            <person name="Paez-Espino D."/>
            <person name="Jungbluth S."/>
            <person name="Walsh D.A."/>
            <person name="Denef V.J."/>
            <person name="McMahon K.D."/>
            <person name="Konstantinidis K.T."/>
            <person name="Eloe-Fadrosh E.A."/>
            <person name="Kyrpides N.C."/>
            <person name="Woyke T."/>
        </authorList>
    </citation>
    <scope>NUCLEOTIDE SEQUENCE</scope>
    <source>
        <strain evidence="1">GVMAG-M-3300023179-138</strain>
    </source>
</reference>
<dbReference type="EMBL" id="MN739743">
    <property type="protein sequence ID" value="QHT24268.1"/>
    <property type="molecule type" value="Genomic_DNA"/>
</dbReference>
<protein>
    <submittedName>
        <fullName evidence="1">Uncharacterized protein</fullName>
    </submittedName>
</protein>
<dbReference type="AlphaFoldDB" id="A0A6C0E672"/>
<organism evidence="1">
    <name type="scientific">viral metagenome</name>
    <dbReference type="NCBI Taxonomy" id="1070528"/>
    <lineage>
        <taxon>unclassified sequences</taxon>
        <taxon>metagenomes</taxon>
        <taxon>organismal metagenomes</taxon>
    </lineage>
</organism>